<evidence type="ECO:0000313" key="2">
    <source>
        <dbReference type="Proteomes" id="UP000836387"/>
    </source>
</evidence>
<accession>A0ACA9U185</accession>
<dbReference type="Proteomes" id="UP000836387">
    <property type="component" value="Unassembled WGS sequence"/>
</dbReference>
<dbReference type="EMBL" id="CADEHS020000011">
    <property type="protein sequence ID" value="CAG9946986.1"/>
    <property type="molecule type" value="Genomic_DNA"/>
</dbReference>
<sequence length="105" mass="11815">MSLVRFSLLPVDIFEALDETTQFYESILDENSRKDYLGAVDELRRGACMMATAGTQPEVRQCTARYTVLSAARHDHLGSHGRPSEGPGNKILVFDWACKEYILAY</sequence>
<reference evidence="1" key="2">
    <citation type="submission" date="2021-10" db="EMBL/GenBank/DDBJ databases">
        <authorList>
            <person name="Piombo E."/>
        </authorList>
    </citation>
    <scope>NUCLEOTIDE SEQUENCE</scope>
</reference>
<name>A0ACA9U185_BIOOC</name>
<keyword evidence="2" id="KW-1185">Reference proteome</keyword>
<proteinExistence type="predicted"/>
<gene>
    <name evidence="1" type="ORF">CRV2_00013096</name>
</gene>
<evidence type="ECO:0000313" key="1">
    <source>
        <dbReference type="EMBL" id="CAG9946986.1"/>
    </source>
</evidence>
<reference evidence="1" key="1">
    <citation type="submission" date="2020-04" db="EMBL/GenBank/DDBJ databases">
        <authorList>
            <person name="Broberg M."/>
        </authorList>
    </citation>
    <scope>NUCLEOTIDE SEQUENCE</scope>
</reference>
<comment type="caution">
    <text evidence="1">The sequence shown here is derived from an EMBL/GenBank/DDBJ whole genome shotgun (WGS) entry which is preliminary data.</text>
</comment>
<protein>
    <submittedName>
        <fullName evidence="1">Uncharacterized protein</fullName>
    </submittedName>
</protein>
<organism evidence="1 2">
    <name type="scientific">Clonostachys rosea f. rosea IK726</name>
    <dbReference type="NCBI Taxonomy" id="1349383"/>
    <lineage>
        <taxon>Eukaryota</taxon>
        <taxon>Fungi</taxon>
        <taxon>Dikarya</taxon>
        <taxon>Ascomycota</taxon>
        <taxon>Pezizomycotina</taxon>
        <taxon>Sordariomycetes</taxon>
        <taxon>Hypocreomycetidae</taxon>
        <taxon>Hypocreales</taxon>
        <taxon>Bionectriaceae</taxon>
        <taxon>Clonostachys</taxon>
    </lineage>
</organism>